<dbReference type="HOGENOM" id="CLU_042893_0_0_7"/>
<sequence length="419" mass="45514">MTAADGGRTALVLSGGGARGAYEAGVVRYLREELAPELGRQPRFDVLSGTSIGAVNACVMASTADVPERQGAALAAAWRSLKLEQVFHWSALNLAALPGYVVRQLRATRMRHLSWRLSDFVFPEALARLVHDRIDWARLHRNVRDGHVGALTVSATDLGTGRAVVFVESMRELPAWSRDPLVEARGCAIGPAHALASGAIPLLFRPVRIEDSWFVDGSVRQNTPLAPALRLGADRVLVIALRAEGREADRAPRLHPEEAPTTAAQLGRLLNALLLDHADYDIDRLRHVNAMMDRAEQVFGPGFAEQLAALSARELAAPFRRVRELVIRPSRDIGRLAHEHAIRRVRHLRPGTLAARLLRRAAADVEAAADGAADLASFLLFDGEFADELIALGHADARQRRDALLAFFAEPVAAGARTA</sequence>
<feature type="domain" description="PNPLA" evidence="5">
    <location>
        <begin position="11"/>
        <end position="229"/>
    </location>
</feature>
<protein>
    <submittedName>
        <fullName evidence="6">Patatin</fullName>
    </submittedName>
</protein>
<dbReference type="PANTHER" id="PTHR14226:SF57">
    <property type="entry name" value="BLR7027 PROTEIN"/>
    <property type="match status" value="1"/>
</dbReference>
<dbReference type="Pfam" id="PF01734">
    <property type="entry name" value="Patatin"/>
    <property type="match status" value="1"/>
</dbReference>
<feature type="short sequence motif" description="GXSXG" evidence="4">
    <location>
        <begin position="49"/>
        <end position="53"/>
    </location>
</feature>
<evidence type="ECO:0000313" key="7">
    <source>
        <dbReference type="Proteomes" id="UP000007089"/>
    </source>
</evidence>
<feature type="short sequence motif" description="GXGXXG" evidence="4">
    <location>
        <begin position="15"/>
        <end position="20"/>
    </location>
</feature>
<name>B8J989_ANAD2</name>
<dbReference type="InterPro" id="IPR002641">
    <property type="entry name" value="PNPLA_dom"/>
</dbReference>
<keyword evidence="7" id="KW-1185">Reference proteome</keyword>
<comment type="caution">
    <text evidence="4">Lacks conserved residue(s) required for the propagation of feature annotation.</text>
</comment>
<gene>
    <name evidence="6" type="ordered locus">A2cp1_2155</name>
</gene>
<evidence type="ECO:0000313" key="6">
    <source>
        <dbReference type="EMBL" id="ACL65495.1"/>
    </source>
</evidence>
<dbReference type="GO" id="GO:0016042">
    <property type="term" value="P:lipid catabolic process"/>
    <property type="evidence" value="ECO:0007669"/>
    <property type="project" value="UniProtKB-UniRule"/>
</dbReference>
<evidence type="ECO:0000256" key="4">
    <source>
        <dbReference type="PROSITE-ProRule" id="PRU01161"/>
    </source>
</evidence>
<evidence type="ECO:0000256" key="1">
    <source>
        <dbReference type="ARBA" id="ARBA00022801"/>
    </source>
</evidence>
<dbReference type="AlphaFoldDB" id="B8J989"/>
<feature type="active site" description="Proton acceptor" evidence="4">
    <location>
        <position position="216"/>
    </location>
</feature>
<dbReference type="GO" id="GO:0016787">
    <property type="term" value="F:hydrolase activity"/>
    <property type="evidence" value="ECO:0007669"/>
    <property type="project" value="UniProtKB-UniRule"/>
</dbReference>
<evidence type="ECO:0000256" key="3">
    <source>
        <dbReference type="ARBA" id="ARBA00023098"/>
    </source>
</evidence>
<evidence type="ECO:0000256" key="2">
    <source>
        <dbReference type="ARBA" id="ARBA00022963"/>
    </source>
</evidence>
<dbReference type="Gene3D" id="3.40.1090.10">
    <property type="entry name" value="Cytosolic phospholipase A2 catalytic domain"/>
    <property type="match status" value="2"/>
</dbReference>
<proteinExistence type="predicted"/>
<dbReference type="PANTHER" id="PTHR14226">
    <property type="entry name" value="NEUROPATHY TARGET ESTERASE/SWISS CHEESE D.MELANOGASTER"/>
    <property type="match status" value="1"/>
</dbReference>
<dbReference type="InterPro" id="IPR016035">
    <property type="entry name" value="Acyl_Trfase/lysoPLipase"/>
</dbReference>
<dbReference type="EMBL" id="CP001359">
    <property type="protein sequence ID" value="ACL65495.1"/>
    <property type="molecule type" value="Genomic_DNA"/>
</dbReference>
<keyword evidence="2 4" id="KW-0442">Lipid degradation</keyword>
<accession>B8J989</accession>
<dbReference type="SUPFAM" id="SSF52151">
    <property type="entry name" value="FabD/lysophospholipase-like"/>
    <property type="match status" value="1"/>
</dbReference>
<dbReference type="KEGG" id="acp:A2cp1_2155"/>
<reference evidence="6" key="1">
    <citation type="submission" date="2009-01" db="EMBL/GenBank/DDBJ databases">
        <title>Complete sequence of Anaeromyxobacter dehalogenans 2CP-1.</title>
        <authorList>
            <consortium name="US DOE Joint Genome Institute"/>
            <person name="Lucas S."/>
            <person name="Copeland A."/>
            <person name="Lapidus A."/>
            <person name="Glavina del Rio T."/>
            <person name="Dalin E."/>
            <person name="Tice H."/>
            <person name="Bruce D."/>
            <person name="Goodwin L."/>
            <person name="Pitluck S."/>
            <person name="Saunders E."/>
            <person name="Brettin T."/>
            <person name="Detter J.C."/>
            <person name="Han C."/>
            <person name="Larimer F."/>
            <person name="Land M."/>
            <person name="Hauser L."/>
            <person name="Kyrpides N."/>
            <person name="Ovchinnikova G."/>
            <person name="Beliaev A.S."/>
            <person name="Richardson P."/>
        </authorList>
    </citation>
    <scope>NUCLEOTIDE SEQUENCE</scope>
    <source>
        <strain evidence="6">2CP-1</strain>
    </source>
</reference>
<feature type="active site" description="Nucleophile" evidence="4">
    <location>
        <position position="51"/>
    </location>
</feature>
<organism evidence="6 7">
    <name type="scientific">Anaeromyxobacter dehalogenans (strain ATCC BAA-258 / DSM 21875 / 2CP-1)</name>
    <dbReference type="NCBI Taxonomy" id="455488"/>
    <lineage>
        <taxon>Bacteria</taxon>
        <taxon>Pseudomonadati</taxon>
        <taxon>Myxococcota</taxon>
        <taxon>Myxococcia</taxon>
        <taxon>Myxococcales</taxon>
        <taxon>Cystobacterineae</taxon>
        <taxon>Anaeromyxobacteraceae</taxon>
        <taxon>Anaeromyxobacter</taxon>
    </lineage>
</organism>
<dbReference type="RefSeq" id="WP_012633345.1">
    <property type="nucleotide sequence ID" value="NC_011891.1"/>
</dbReference>
<dbReference type="Proteomes" id="UP000007089">
    <property type="component" value="Chromosome"/>
</dbReference>
<dbReference type="InterPro" id="IPR050301">
    <property type="entry name" value="NTE"/>
</dbReference>
<keyword evidence="3 4" id="KW-0443">Lipid metabolism</keyword>
<dbReference type="PROSITE" id="PS51635">
    <property type="entry name" value="PNPLA"/>
    <property type="match status" value="1"/>
</dbReference>
<evidence type="ECO:0000259" key="5">
    <source>
        <dbReference type="PROSITE" id="PS51635"/>
    </source>
</evidence>
<keyword evidence="1 4" id="KW-0378">Hydrolase</keyword>